<proteinExistence type="predicted"/>
<keyword evidence="3" id="KW-0496">Mitochondrion</keyword>
<evidence type="ECO:0000313" key="3">
    <source>
        <dbReference type="EMBL" id="QQP21445.1"/>
    </source>
</evidence>
<geneLocation type="mitochondrion" evidence="3"/>
<dbReference type="Gene3D" id="3.10.28.10">
    <property type="entry name" value="Homing endonucleases"/>
    <property type="match status" value="2"/>
</dbReference>
<accession>A0A884P6G2</accession>
<dbReference type="InterPro" id="IPR051289">
    <property type="entry name" value="LAGLIDADG_Endonuclease"/>
</dbReference>
<dbReference type="GeneID" id="67144772"/>
<dbReference type="RefSeq" id="YP_010146936.1">
    <property type="nucleotide sequence ID" value="NC_057071.1"/>
</dbReference>
<dbReference type="GO" id="GO:0004519">
    <property type="term" value="F:endonuclease activity"/>
    <property type="evidence" value="ECO:0007669"/>
    <property type="project" value="InterPro"/>
</dbReference>
<dbReference type="EMBL" id="MT364879">
    <property type="protein sequence ID" value="QQP21445.1"/>
    <property type="molecule type" value="Genomic_DNA"/>
</dbReference>
<dbReference type="AlphaFoldDB" id="A0A884P6G2"/>
<comment type="function">
    <text evidence="1">Mitochondrial DNA endonuclease involved in intron homing.</text>
</comment>
<dbReference type="PANTHER" id="PTHR36181">
    <property type="entry name" value="INTRON-ENCODED ENDONUCLEASE AI3-RELATED"/>
    <property type="match status" value="1"/>
</dbReference>
<dbReference type="Pfam" id="PF00961">
    <property type="entry name" value="LAGLIDADG_1"/>
    <property type="match status" value="2"/>
</dbReference>
<dbReference type="FunFam" id="3.10.28.10:FF:000010">
    <property type="entry name" value="LAGLIDADG homing endonuclease I-LtrII"/>
    <property type="match status" value="1"/>
</dbReference>
<dbReference type="PANTHER" id="PTHR36181:SF4">
    <property type="entry name" value="LAGLIDADG ENDONUCLEASE"/>
    <property type="match status" value="1"/>
</dbReference>
<evidence type="ECO:0000256" key="1">
    <source>
        <dbReference type="ARBA" id="ARBA00002670"/>
    </source>
</evidence>
<feature type="domain" description="Homing endonuclease LAGLIDADG" evidence="2">
    <location>
        <begin position="144"/>
        <end position="242"/>
    </location>
</feature>
<protein>
    <recommendedName>
        <fullName evidence="2">Homing endonuclease LAGLIDADG domain-containing protein</fullName>
    </recommendedName>
</protein>
<sequence>MLRNSASTPAKCSRKTLKWVKLSNSGDTLKLLIPSYIRKAISGWTNYSCMVTSQKMSENEMGYRGSKSEFHNPQPIEISVKEQRVDGSCFGLLPRLRCTLTGGESRYHIKIPSKQLKPWLPSPYGKPGVRTFSSRSNILNPWFITGFTDAEGCFSIGIRPDAKLKTKWRVSPVFIIKVHKKDLIILEDIKKTLHLGKIRKSGENCVQYVVESFKELQEIVNHFDNYPLVTAKVSDFLLFKQCFSMIKNGEHLTAEGLLKIVTLKSSLNWGISDKLTKNFPSIKQATPVNSLEYKFKGIPDPYWIAGFTSGDGSFQIRLRKLNTNIGYRVSLLYSFHLHIRDLDVLKGLANYFNNSSENLISNDKKVGISSDKSVHLQIAKFTDIKDKIIPFFDKYPIEGVKSLDFEDFKKVCKLIENKKHLTPLGIKAILDIKLNMNQNRKF</sequence>
<gene>
    <name evidence="3" type="primary">orf442</name>
</gene>
<dbReference type="SUPFAM" id="SSF55608">
    <property type="entry name" value="Homing endonucleases"/>
    <property type="match status" value="2"/>
</dbReference>
<dbReference type="InterPro" id="IPR004860">
    <property type="entry name" value="LAGLIDADG_dom"/>
</dbReference>
<name>A0A884P6G2_CYCAE</name>
<dbReference type="GO" id="GO:0005739">
    <property type="term" value="C:mitochondrion"/>
    <property type="evidence" value="ECO:0007669"/>
    <property type="project" value="UniProtKB-ARBA"/>
</dbReference>
<feature type="domain" description="Homing endonuclease LAGLIDADG" evidence="2">
    <location>
        <begin position="304"/>
        <end position="412"/>
    </location>
</feature>
<evidence type="ECO:0000259" key="2">
    <source>
        <dbReference type="Pfam" id="PF00961"/>
    </source>
</evidence>
<reference evidence="3" key="1">
    <citation type="journal article" date="2020" name="Comput. Struct. Biotechnol. J.">
        <title>Large inverted repeats identified by intra-specific comparison of mitochondrial genomes provide insights into the evolution of Agrocybe aegerita.</title>
        <authorList>
            <person name="Liu X."/>
            <person name="Wu X."/>
            <person name="Tan H."/>
            <person name="Xie B."/>
            <person name="Deng Y."/>
        </authorList>
    </citation>
    <scope>NUCLEOTIDE SEQUENCE</scope>
    <source>
        <strain evidence="3">Ag0067</strain>
    </source>
</reference>
<organism evidence="3">
    <name type="scientific">Cyclocybe aegerita</name>
    <name type="common">Black poplar mushroom</name>
    <name type="synonym">Agrocybe aegerita</name>
    <dbReference type="NCBI Taxonomy" id="1973307"/>
    <lineage>
        <taxon>Eukaryota</taxon>
        <taxon>Fungi</taxon>
        <taxon>Dikarya</taxon>
        <taxon>Basidiomycota</taxon>
        <taxon>Agaricomycotina</taxon>
        <taxon>Agaricomycetes</taxon>
        <taxon>Agaricomycetidae</taxon>
        <taxon>Agaricales</taxon>
        <taxon>Agaricineae</taxon>
        <taxon>Bolbitiaceae</taxon>
        <taxon>Cyclocybe</taxon>
    </lineage>
</organism>
<dbReference type="InterPro" id="IPR027434">
    <property type="entry name" value="Homing_endonucl"/>
</dbReference>